<proteinExistence type="predicted"/>
<comment type="caution">
    <text evidence="2">The sequence shown here is derived from an EMBL/GenBank/DDBJ whole genome shotgun (WGS) entry which is preliminary data.</text>
</comment>
<name>A0ABS8WMK9_DATST</name>
<feature type="region of interest" description="Disordered" evidence="1">
    <location>
        <begin position="40"/>
        <end position="59"/>
    </location>
</feature>
<protein>
    <submittedName>
        <fullName evidence="2">Uncharacterized protein</fullName>
    </submittedName>
</protein>
<reference evidence="2 3" key="1">
    <citation type="journal article" date="2021" name="BMC Genomics">
        <title>Datura genome reveals duplications of psychoactive alkaloid biosynthetic genes and high mutation rate following tissue culture.</title>
        <authorList>
            <person name="Rajewski A."/>
            <person name="Carter-House D."/>
            <person name="Stajich J."/>
            <person name="Litt A."/>
        </authorList>
    </citation>
    <scope>NUCLEOTIDE SEQUENCE [LARGE SCALE GENOMIC DNA]</scope>
    <source>
        <strain evidence="2">AR-01</strain>
    </source>
</reference>
<evidence type="ECO:0000313" key="2">
    <source>
        <dbReference type="EMBL" id="MCE3051161.1"/>
    </source>
</evidence>
<sequence length="59" mass="6863">GEGKVAIWERKGGGRYKLPKIFRGKKLRFLAIMKKEDPRDFSEETRGLRPNRALPTTYV</sequence>
<evidence type="ECO:0000256" key="1">
    <source>
        <dbReference type="SAM" id="MobiDB-lite"/>
    </source>
</evidence>
<feature type="non-terminal residue" evidence="2">
    <location>
        <position position="1"/>
    </location>
</feature>
<accession>A0ABS8WMK9</accession>
<organism evidence="2 3">
    <name type="scientific">Datura stramonium</name>
    <name type="common">Jimsonweed</name>
    <name type="synonym">Common thornapple</name>
    <dbReference type="NCBI Taxonomy" id="4076"/>
    <lineage>
        <taxon>Eukaryota</taxon>
        <taxon>Viridiplantae</taxon>
        <taxon>Streptophyta</taxon>
        <taxon>Embryophyta</taxon>
        <taxon>Tracheophyta</taxon>
        <taxon>Spermatophyta</taxon>
        <taxon>Magnoliopsida</taxon>
        <taxon>eudicotyledons</taxon>
        <taxon>Gunneridae</taxon>
        <taxon>Pentapetalae</taxon>
        <taxon>asterids</taxon>
        <taxon>lamiids</taxon>
        <taxon>Solanales</taxon>
        <taxon>Solanaceae</taxon>
        <taxon>Solanoideae</taxon>
        <taxon>Datureae</taxon>
        <taxon>Datura</taxon>
    </lineage>
</organism>
<dbReference type="EMBL" id="JACEIK010008212">
    <property type="protein sequence ID" value="MCE3051161.1"/>
    <property type="molecule type" value="Genomic_DNA"/>
</dbReference>
<dbReference type="Proteomes" id="UP000823775">
    <property type="component" value="Unassembled WGS sequence"/>
</dbReference>
<keyword evidence="3" id="KW-1185">Reference proteome</keyword>
<gene>
    <name evidence="2" type="ORF">HAX54_049016</name>
</gene>
<evidence type="ECO:0000313" key="3">
    <source>
        <dbReference type="Proteomes" id="UP000823775"/>
    </source>
</evidence>